<evidence type="ECO:0000256" key="6">
    <source>
        <dbReference type="ARBA" id="ARBA00022837"/>
    </source>
</evidence>
<dbReference type="InterPro" id="IPR000209">
    <property type="entry name" value="Peptidase_S8/S53_dom"/>
</dbReference>
<evidence type="ECO:0000256" key="5">
    <source>
        <dbReference type="ARBA" id="ARBA00022825"/>
    </source>
</evidence>
<evidence type="ECO:0000313" key="10">
    <source>
        <dbReference type="EMBL" id="MFC5909008.1"/>
    </source>
</evidence>
<dbReference type="PANTHER" id="PTHR14218">
    <property type="entry name" value="PROTEASE S8 TRIPEPTIDYL PEPTIDASE I CLN2"/>
    <property type="match status" value="1"/>
</dbReference>
<dbReference type="GO" id="GO:0006508">
    <property type="term" value="P:proteolysis"/>
    <property type="evidence" value="ECO:0007669"/>
    <property type="project" value="UniProtKB-KW"/>
</dbReference>
<evidence type="ECO:0000259" key="9">
    <source>
        <dbReference type="PROSITE" id="PS51695"/>
    </source>
</evidence>
<keyword evidence="3" id="KW-0479">Metal-binding</keyword>
<gene>
    <name evidence="10" type="ORF">ACFP3V_17505</name>
</gene>
<evidence type="ECO:0000313" key="11">
    <source>
        <dbReference type="Proteomes" id="UP001596174"/>
    </source>
</evidence>
<evidence type="ECO:0000256" key="8">
    <source>
        <dbReference type="SAM" id="SignalP"/>
    </source>
</evidence>
<feature type="domain" description="Peptidase S53" evidence="9">
    <location>
        <begin position="238"/>
        <end position="647"/>
    </location>
</feature>
<dbReference type="CDD" id="cd04056">
    <property type="entry name" value="Peptidases_S53"/>
    <property type="match status" value="1"/>
</dbReference>
<protein>
    <submittedName>
        <fullName evidence="10">Protease pro-enzyme activation domain-containing protein</fullName>
    </submittedName>
</protein>
<evidence type="ECO:0000256" key="3">
    <source>
        <dbReference type="ARBA" id="ARBA00022723"/>
    </source>
</evidence>
<comment type="cofactor">
    <cofactor evidence="1">
        <name>Ca(2+)</name>
        <dbReference type="ChEBI" id="CHEBI:29108"/>
    </cofactor>
</comment>
<keyword evidence="5" id="KW-0720">Serine protease</keyword>
<dbReference type="InterPro" id="IPR023828">
    <property type="entry name" value="Peptidase_S8_Ser-AS"/>
</dbReference>
<reference evidence="11" key="1">
    <citation type="journal article" date="2019" name="Int. J. Syst. Evol. Microbiol.">
        <title>The Global Catalogue of Microorganisms (GCM) 10K type strain sequencing project: providing services to taxonomists for standard genome sequencing and annotation.</title>
        <authorList>
            <consortium name="The Broad Institute Genomics Platform"/>
            <consortium name="The Broad Institute Genome Sequencing Center for Infectious Disease"/>
            <person name="Wu L."/>
            <person name="Ma J."/>
        </authorList>
    </citation>
    <scope>NUCLEOTIDE SEQUENCE [LARGE SCALE GENOMIC DNA]</scope>
    <source>
        <strain evidence="11">JCM 4816</strain>
    </source>
</reference>
<dbReference type="Pfam" id="PF00082">
    <property type="entry name" value="Peptidase_S8"/>
    <property type="match status" value="1"/>
</dbReference>
<feature type="chain" id="PRO_5047265086" evidence="8">
    <location>
        <begin position="27"/>
        <end position="648"/>
    </location>
</feature>
<dbReference type="Pfam" id="PF09286">
    <property type="entry name" value="Pro-kuma_activ"/>
    <property type="match status" value="1"/>
</dbReference>
<evidence type="ECO:0000256" key="4">
    <source>
        <dbReference type="ARBA" id="ARBA00022801"/>
    </source>
</evidence>
<keyword evidence="8" id="KW-0732">Signal</keyword>
<evidence type="ECO:0000256" key="7">
    <source>
        <dbReference type="ARBA" id="ARBA00023145"/>
    </source>
</evidence>
<sequence length="648" mass="66901">MQNTGPRRRALLVAAATLPLIAAAVAAGAPAQAAAGGHRSALAGTRPAWAEPGADQGRTPSGAQVTARVYLAGRDSAGLQALARSVSDPASPSYGRFLTPAQVDQRFGATPQQVAAVRSWLTSAGLTVFAADRHSLTVHGTVAAVQRAFAVQLRNFRKGGHTYRAPDRDASVPASVASAVLSVTGLSNAPHKAGHDDTLPPPDAAFVNAGPLSAYYGEKTATTLPQFGGVAAPYAVKGYTGRQLRSAYGAAATGLTGKGVRVAIVDAYDSPTIASDIATYAARNGDQAYRAGQFRDQPMGDWTHTDTSDTGCGAAGWYGEQSLDIEAVHAMAPDAGITYVGASSCYDDDLIAALDTIVDQRSATIVSNSWGEPELASDPSLDAVYNQLFQRGAVEGIGFYFSSGDNGDEVANTGTKQSDMPASLPWVTAVGGTSLAVGRNGRYEFESGWGTDKFTLSADGKSWTPVGYLYGAGGGTSARSAQPWYQRGIVPRSLSGATAGAVDRVVPDIAADGDPTTGFLVGQSETWPDGSIAYGEYRIGGTSLASPLIAGVQALAQQAAGHPLGFANPAIYARYGTAAYHDVVDPKGQLGNVRVDFVNGLDASGGLKYSVRSFGDDSSLKATTGYDDVTGVGSPTAFYLLSYLNSRR</sequence>
<keyword evidence="2 10" id="KW-0645">Protease</keyword>
<dbReference type="InterPro" id="IPR015366">
    <property type="entry name" value="S53_propep"/>
</dbReference>
<accession>A0ABW1G4M9</accession>
<dbReference type="InterPro" id="IPR050819">
    <property type="entry name" value="Tripeptidyl-peptidase_I"/>
</dbReference>
<dbReference type="PANTHER" id="PTHR14218:SF15">
    <property type="entry name" value="TRIPEPTIDYL-PEPTIDASE 1"/>
    <property type="match status" value="1"/>
</dbReference>
<keyword evidence="7" id="KW-0865">Zymogen</keyword>
<dbReference type="PROSITE" id="PS51695">
    <property type="entry name" value="SEDOLISIN"/>
    <property type="match status" value="1"/>
</dbReference>
<dbReference type="PROSITE" id="PS00138">
    <property type="entry name" value="SUBTILASE_SER"/>
    <property type="match status" value="1"/>
</dbReference>
<keyword evidence="6" id="KW-0106">Calcium</keyword>
<dbReference type="PROSITE" id="PS51318">
    <property type="entry name" value="TAT"/>
    <property type="match status" value="1"/>
</dbReference>
<proteinExistence type="predicted"/>
<evidence type="ECO:0000256" key="2">
    <source>
        <dbReference type="ARBA" id="ARBA00022670"/>
    </source>
</evidence>
<dbReference type="InterPro" id="IPR006311">
    <property type="entry name" value="TAT_signal"/>
</dbReference>
<dbReference type="EMBL" id="JBHSQJ010000071">
    <property type="protein sequence ID" value="MFC5909008.1"/>
    <property type="molecule type" value="Genomic_DNA"/>
</dbReference>
<dbReference type="SUPFAM" id="SSF52743">
    <property type="entry name" value="Subtilisin-like"/>
    <property type="match status" value="1"/>
</dbReference>
<dbReference type="Gene3D" id="3.40.50.200">
    <property type="entry name" value="Peptidase S8/S53 domain"/>
    <property type="match status" value="1"/>
</dbReference>
<comment type="caution">
    <text evidence="10">The sequence shown here is derived from an EMBL/GenBank/DDBJ whole genome shotgun (WGS) entry which is preliminary data.</text>
</comment>
<organism evidence="10 11">
    <name type="scientific">Streptacidiphilus monticola</name>
    <dbReference type="NCBI Taxonomy" id="2161674"/>
    <lineage>
        <taxon>Bacteria</taxon>
        <taxon>Bacillati</taxon>
        <taxon>Actinomycetota</taxon>
        <taxon>Actinomycetes</taxon>
        <taxon>Kitasatosporales</taxon>
        <taxon>Streptomycetaceae</taxon>
        <taxon>Streptacidiphilus</taxon>
    </lineage>
</organism>
<dbReference type="Proteomes" id="UP001596174">
    <property type="component" value="Unassembled WGS sequence"/>
</dbReference>
<feature type="signal peptide" evidence="8">
    <location>
        <begin position="1"/>
        <end position="26"/>
    </location>
</feature>
<dbReference type="SMART" id="SM00944">
    <property type="entry name" value="Pro-kuma_activ"/>
    <property type="match status" value="1"/>
</dbReference>
<dbReference type="RefSeq" id="WP_380584414.1">
    <property type="nucleotide sequence ID" value="NZ_JBHSQJ010000071.1"/>
</dbReference>
<name>A0ABW1G4M9_9ACTN</name>
<keyword evidence="11" id="KW-1185">Reference proteome</keyword>
<dbReference type="InterPro" id="IPR030400">
    <property type="entry name" value="Sedolisin_dom"/>
</dbReference>
<dbReference type="GO" id="GO:0008233">
    <property type="term" value="F:peptidase activity"/>
    <property type="evidence" value="ECO:0007669"/>
    <property type="project" value="UniProtKB-KW"/>
</dbReference>
<dbReference type="SUPFAM" id="SSF54897">
    <property type="entry name" value="Protease propeptides/inhibitors"/>
    <property type="match status" value="1"/>
</dbReference>
<evidence type="ECO:0000256" key="1">
    <source>
        <dbReference type="ARBA" id="ARBA00001913"/>
    </source>
</evidence>
<dbReference type="InterPro" id="IPR036852">
    <property type="entry name" value="Peptidase_S8/S53_dom_sf"/>
</dbReference>
<dbReference type="CDD" id="cd11377">
    <property type="entry name" value="Pro-peptidase_S53"/>
    <property type="match status" value="1"/>
</dbReference>
<keyword evidence="4" id="KW-0378">Hydrolase</keyword>